<keyword evidence="4" id="KW-0808">Transferase</keyword>
<gene>
    <name evidence="12" type="ORF">F4553_007847</name>
</gene>
<comment type="caution">
    <text evidence="12">The sequence shown here is derived from an EMBL/GenBank/DDBJ whole genome shotgun (WGS) entry which is preliminary data.</text>
</comment>
<dbReference type="SMART" id="SM00387">
    <property type="entry name" value="HATPase_c"/>
    <property type="match status" value="1"/>
</dbReference>
<keyword evidence="7" id="KW-0067">ATP-binding</keyword>
<feature type="transmembrane region" description="Helical" evidence="10">
    <location>
        <begin position="14"/>
        <end position="37"/>
    </location>
</feature>
<dbReference type="Pfam" id="PF07730">
    <property type="entry name" value="HisKA_3"/>
    <property type="match status" value="1"/>
</dbReference>
<comment type="catalytic activity">
    <reaction evidence="1">
        <text>ATP + protein L-histidine = ADP + protein N-phospho-L-histidine.</text>
        <dbReference type="EC" id="2.7.13.3"/>
    </reaction>
</comment>
<feature type="domain" description="Histidine kinase/HSP90-like ATPase" evidence="11">
    <location>
        <begin position="584"/>
        <end position="675"/>
    </location>
</feature>
<evidence type="ECO:0000256" key="4">
    <source>
        <dbReference type="ARBA" id="ARBA00022679"/>
    </source>
</evidence>
<dbReference type="Proteomes" id="UP000587527">
    <property type="component" value="Unassembled WGS sequence"/>
</dbReference>
<keyword evidence="3" id="KW-0597">Phosphoprotein</keyword>
<sequence>MTTALPAGPVRRRVAAWTVASVTGLLTAAAFAAWIAVQPSATATQLYALVDLADGIVYGAVAWLILGRRTHLTGWIVAAAAIGGAFSAFSSQWELLAVRHPQLWAPDLLIGAHTWAWLPGLYGLVVLLPWLLPADAPGRGLRVVRAAAVSLGIGYVIAAVLVALTNPAPYGLFHVTDPELRRLRVEILGPAMYAVIPLGLLATAGVLRRRHTEPRAQRHGLGWLAVGSTLLSFAFAIASLPPSFAERLPAQAPALLMLASQLFFPAAVLVVVLRQQLWGIDLAVQRTLVWLLMTAVVIAGYTGGVLLLDRVLPADSFVPKVLVTAVLAAAFQPLRQWVQRRVDRLVHGEGREPLMRQVVQRLGSAGHDEPMIDTVASAIASSLRLDRVTITVYPLGSAPGAAAGAVPGSGGPPVRVPLVSGERTVGELVAWPRPGERLGGRAAAALADLAPVAGAVVDLAVTNEALAGSRRRLAEARDEERRTLRRDLHDGLGPALSGIGLGLAATRNLLHRDLAAAEQLLERLTEEMNQRAESVRHLARALLPADLADGDLLPALHTLAERYALAGFAVTVSVDPSQRQLSGEVATAVYGVVAEAVRNVHRHARVERCDVLVETQDGELQVTVVDHGTGPTAGRSAGMGLQSMRERADAVGGSLTVEPTRPTGTTVRLRVPRQRVAA</sequence>
<dbReference type="PANTHER" id="PTHR24421:SF10">
    <property type="entry name" value="NITRATE_NITRITE SENSOR PROTEIN NARQ"/>
    <property type="match status" value="1"/>
</dbReference>
<evidence type="ECO:0000313" key="12">
    <source>
        <dbReference type="EMBL" id="MBB5874413.1"/>
    </source>
</evidence>
<keyword evidence="10" id="KW-0812">Transmembrane</keyword>
<feature type="transmembrane region" description="Helical" evidence="10">
    <location>
        <begin position="252"/>
        <end position="275"/>
    </location>
</feature>
<dbReference type="Pfam" id="PF02518">
    <property type="entry name" value="HATPase_c"/>
    <property type="match status" value="1"/>
</dbReference>
<feature type="transmembrane region" description="Helical" evidence="10">
    <location>
        <begin position="72"/>
        <end position="90"/>
    </location>
</feature>
<dbReference type="GO" id="GO:0016020">
    <property type="term" value="C:membrane"/>
    <property type="evidence" value="ECO:0007669"/>
    <property type="project" value="InterPro"/>
</dbReference>
<feature type="transmembrane region" description="Helical" evidence="10">
    <location>
        <begin position="144"/>
        <end position="167"/>
    </location>
</feature>
<dbReference type="InterPro" id="IPR003594">
    <property type="entry name" value="HATPase_dom"/>
</dbReference>
<dbReference type="PANTHER" id="PTHR24421">
    <property type="entry name" value="NITRATE/NITRITE SENSOR PROTEIN NARX-RELATED"/>
    <property type="match status" value="1"/>
</dbReference>
<feature type="coiled-coil region" evidence="9">
    <location>
        <begin position="507"/>
        <end position="534"/>
    </location>
</feature>
<keyword evidence="6 12" id="KW-0418">Kinase</keyword>
<feature type="transmembrane region" description="Helical" evidence="10">
    <location>
        <begin position="110"/>
        <end position="132"/>
    </location>
</feature>
<dbReference type="GO" id="GO:0046983">
    <property type="term" value="F:protein dimerization activity"/>
    <property type="evidence" value="ECO:0007669"/>
    <property type="project" value="InterPro"/>
</dbReference>
<organism evidence="12 13">
    <name type="scientific">Allocatelliglobosispora scoriae</name>
    <dbReference type="NCBI Taxonomy" id="643052"/>
    <lineage>
        <taxon>Bacteria</taxon>
        <taxon>Bacillati</taxon>
        <taxon>Actinomycetota</taxon>
        <taxon>Actinomycetes</taxon>
        <taxon>Micromonosporales</taxon>
        <taxon>Micromonosporaceae</taxon>
        <taxon>Allocatelliglobosispora</taxon>
    </lineage>
</organism>
<protein>
    <recommendedName>
        <fullName evidence="2">histidine kinase</fullName>
        <ecNumber evidence="2">2.7.13.3</ecNumber>
    </recommendedName>
</protein>
<evidence type="ECO:0000313" key="13">
    <source>
        <dbReference type="Proteomes" id="UP000587527"/>
    </source>
</evidence>
<dbReference type="CDD" id="cd16917">
    <property type="entry name" value="HATPase_UhpB-NarQ-NarX-like"/>
    <property type="match status" value="1"/>
</dbReference>
<feature type="transmembrane region" description="Helical" evidence="10">
    <location>
        <begin position="287"/>
        <end position="305"/>
    </location>
</feature>
<accession>A0A841C5L1</accession>
<dbReference type="Gene3D" id="3.30.565.10">
    <property type="entry name" value="Histidine kinase-like ATPase, C-terminal domain"/>
    <property type="match status" value="1"/>
</dbReference>
<name>A0A841C5L1_9ACTN</name>
<dbReference type="GO" id="GO:0005524">
    <property type="term" value="F:ATP binding"/>
    <property type="evidence" value="ECO:0007669"/>
    <property type="project" value="UniProtKB-KW"/>
</dbReference>
<keyword evidence="13" id="KW-1185">Reference proteome</keyword>
<dbReference type="InterPro" id="IPR036890">
    <property type="entry name" value="HATPase_C_sf"/>
</dbReference>
<dbReference type="EMBL" id="JACHMN010000003">
    <property type="protein sequence ID" value="MBB5874413.1"/>
    <property type="molecule type" value="Genomic_DNA"/>
</dbReference>
<feature type="transmembrane region" description="Helical" evidence="10">
    <location>
        <begin position="43"/>
        <end position="65"/>
    </location>
</feature>
<dbReference type="InterPro" id="IPR011712">
    <property type="entry name" value="Sig_transdc_His_kin_sub3_dim/P"/>
</dbReference>
<keyword evidence="9" id="KW-0175">Coiled coil</keyword>
<evidence type="ECO:0000256" key="5">
    <source>
        <dbReference type="ARBA" id="ARBA00022741"/>
    </source>
</evidence>
<keyword evidence="5" id="KW-0547">Nucleotide-binding</keyword>
<evidence type="ECO:0000256" key="3">
    <source>
        <dbReference type="ARBA" id="ARBA00022553"/>
    </source>
</evidence>
<evidence type="ECO:0000259" key="11">
    <source>
        <dbReference type="SMART" id="SM00387"/>
    </source>
</evidence>
<keyword evidence="8" id="KW-0902">Two-component regulatory system</keyword>
<dbReference type="EC" id="2.7.13.3" evidence="2"/>
<dbReference type="GO" id="GO:0000155">
    <property type="term" value="F:phosphorelay sensor kinase activity"/>
    <property type="evidence" value="ECO:0007669"/>
    <property type="project" value="InterPro"/>
</dbReference>
<dbReference type="SUPFAM" id="SSF55874">
    <property type="entry name" value="ATPase domain of HSP90 chaperone/DNA topoisomerase II/histidine kinase"/>
    <property type="match status" value="1"/>
</dbReference>
<dbReference type="AlphaFoldDB" id="A0A841C5L1"/>
<feature type="transmembrane region" description="Helical" evidence="10">
    <location>
        <begin position="220"/>
        <end position="240"/>
    </location>
</feature>
<keyword evidence="10" id="KW-1133">Transmembrane helix</keyword>
<feature type="transmembrane region" description="Helical" evidence="10">
    <location>
        <begin position="187"/>
        <end position="208"/>
    </location>
</feature>
<proteinExistence type="predicted"/>
<dbReference type="InterPro" id="IPR050482">
    <property type="entry name" value="Sensor_HK_TwoCompSys"/>
</dbReference>
<evidence type="ECO:0000256" key="8">
    <source>
        <dbReference type="ARBA" id="ARBA00023012"/>
    </source>
</evidence>
<keyword evidence="10" id="KW-0472">Membrane</keyword>
<evidence type="ECO:0000256" key="10">
    <source>
        <dbReference type="SAM" id="Phobius"/>
    </source>
</evidence>
<evidence type="ECO:0000256" key="6">
    <source>
        <dbReference type="ARBA" id="ARBA00022777"/>
    </source>
</evidence>
<reference evidence="12 13" key="1">
    <citation type="submission" date="2020-08" db="EMBL/GenBank/DDBJ databases">
        <title>Sequencing the genomes of 1000 actinobacteria strains.</title>
        <authorList>
            <person name="Klenk H.-P."/>
        </authorList>
    </citation>
    <scope>NUCLEOTIDE SEQUENCE [LARGE SCALE GENOMIC DNA]</scope>
    <source>
        <strain evidence="12 13">DSM 45362</strain>
    </source>
</reference>
<dbReference type="Gene3D" id="1.20.5.1930">
    <property type="match status" value="1"/>
</dbReference>
<evidence type="ECO:0000256" key="1">
    <source>
        <dbReference type="ARBA" id="ARBA00000085"/>
    </source>
</evidence>
<evidence type="ECO:0000256" key="9">
    <source>
        <dbReference type="SAM" id="Coils"/>
    </source>
</evidence>
<evidence type="ECO:0000256" key="7">
    <source>
        <dbReference type="ARBA" id="ARBA00022840"/>
    </source>
</evidence>
<dbReference type="RefSeq" id="WP_184846534.1">
    <property type="nucleotide sequence ID" value="NZ_JACHMN010000003.1"/>
</dbReference>
<evidence type="ECO:0000256" key="2">
    <source>
        <dbReference type="ARBA" id="ARBA00012438"/>
    </source>
</evidence>